<feature type="domain" description="ABC transporter" evidence="1">
    <location>
        <begin position="4"/>
        <end position="54"/>
    </location>
</feature>
<dbReference type="InterPro" id="IPR027417">
    <property type="entry name" value="P-loop_NTPase"/>
</dbReference>
<sequence length="162" mass="18245">MNKFVIFGNSGAGKSTLAKTLANKYQLAHLDLDTIAWQAASPPQRLAISVSAQAINDFLNAHNGWVIEGCYADLLELVTPKAEEIIFLNLSVDDCIENAKNRPWEPHKYENKAAQDANLAMLIEWISQYTKRNDTFSKRAHQQLFEAFAGKKTLLVSNHHYK</sequence>
<organism evidence="2 3">
    <name type="scientific">Thalassotalea eurytherma</name>
    <dbReference type="NCBI Taxonomy" id="1144278"/>
    <lineage>
        <taxon>Bacteria</taxon>
        <taxon>Pseudomonadati</taxon>
        <taxon>Pseudomonadota</taxon>
        <taxon>Gammaproteobacteria</taxon>
        <taxon>Alteromonadales</taxon>
        <taxon>Colwelliaceae</taxon>
        <taxon>Thalassotalea</taxon>
    </lineage>
</organism>
<dbReference type="RefSeq" id="WP_284209176.1">
    <property type="nucleotide sequence ID" value="NZ_BSSU01000021.1"/>
</dbReference>
<gene>
    <name evidence="2" type="ORF">theurythT_31480</name>
</gene>
<dbReference type="EMBL" id="BSSU01000021">
    <property type="protein sequence ID" value="GLX83695.1"/>
    <property type="molecule type" value="Genomic_DNA"/>
</dbReference>
<protein>
    <recommendedName>
        <fullName evidence="1">ABC transporter domain-containing protein</fullName>
    </recommendedName>
</protein>
<dbReference type="PANTHER" id="PTHR37816:SF2">
    <property type="entry name" value="DNA TOPOLOGY MODULATION PROTEIN FLAR-RELATED PROTEIN"/>
    <property type="match status" value="1"/>
</dbReference>
<dbReference type="InterPro" id="IPR003439">
    <property type="entry name" value="ABC_transporter-like_ATP-bd"/>
</dbReference>
<evidence type="ECO:0000313" key="3">
    <source>
        <dbReference type="Proteomes" id="UP001157133"/>
    </source>
</evidence>
<evidence type="ECO:0000259" key="1">
    <source>
        <dbReference type="Pfam" id="PF00005"/>
    </source>
</evidence>
<dbReference type="Pfam" id="PF00005">
    <property type="entry name" value="ABC_tran"/>
    <property type="match status" value="1"/>
</dbReference>
<name>A0ABQ6HAA2_9GAMM</name>
<evidence type="ECO:0000313" key="2">
    <source>
        <dbReference type="EMBL" id="GLX83695.1"/>
    </source>
</evidence>
<dbReference type="SUPFAM" id="SSF52540">
    <property type="entry name" value="P-loop containing nucleoside triphosphate hydrolases"/>
    <property type="match status" value="1"/>
</dbReference>
<comment type="caution">
    <text evidence="2">The sequence shown here is derived from an EMBL/GenBank/DDBJ whole genome shotgun (WGS) entry which is preliminary data.</text>
</comment>
<accession>A0ABQ6HAA2</accession>
<proteinExistence type="predicted"/>
<keyword evidence="3" id="KW-1185">Reference proteome</keyword>
<reference evidence="2 3" key="1">
    <citation type="submission" date="2023-03" db="EMBL/GenBank/DDBJ databases">
        <title>Draft genome sequence of Thalassotalea eurytherma JCM 18482T.</title>
        <authorList>
            <person name="Sawabe T."/>
        </authorList>
    </citation>
    <scope>NUCLEOTIDE SEQUENCE [LARGE SCALE GENOMIC DNA]</scope>
    <source>
        <strain evidence="2 3">JCM 18482</strain>
    </source>
</reference>
<dbReference type="PANTHER" id="PTHR37816">
    <property type="entry name" value="YALI0E33011P"/>
    <property type="match status" value="1"/>
</dbReference>
<dbReference type="Gene3D" id="3.40.50.300">
    <property type="entry name" value="P-loop containing nucleotide triphosphate hydrolases"/>
    <property type="match status" value="1"/>
</dbReference>
<dbReference type="Proteomes" id="UP001157133">
    <property type="component" value="Unassembled WGS sequence"/>
</dbReference>
<dbReference type="InterPro" id="IPR052922">
    <property type="entry name" value="Cytidylate_Kinase-2"/>
</dbReference>